<dbReference type="GO" id="GO:0005886">
    <property type="term" value="C:plasma membrane"/>
    <property type="evidence" value="ECO:0007669"/>
    <property type="project" value="UniProtKB-SubCell"/>
</dbReference>
<comment type="similarity">
    <text evidence="2 9">Belongs to the energy-coupling factor EcfT family.</text>
</comment>
<protein>
    <recommendedName>
        <fullName evidence="3 9">Energy-coupling factor transporter transmembrane protein EcfT</fullName>
        <shortName evidence="9">ECF transporter T component EcfT</shortName>
    </recommendedName>
</protein>
<gene>
    <name evidence="9" type="primary">ecfT</name>
    <name evidence="10" type="ORF">FC82_GL001062</name>
</gene>
<dbReference type="Pfam" id="PF02361">
    <property type="entry name" value="CbiQ"/>
    <property type="match status" value="1"/>
</dbReference>
<sequence length="267" mass="30212">MDKFMFGRYIPGDSWVHRLDPRAKLILTFIYIGVVFFANSVWTYAVLVVLLLASIFATGISLRVFLRGLRPLLWLLMFTVVIQIFFGAGGHVYWQWGWLSVTHDGLINALLILMRFVLIIMVSTLLTFSTQPLAIADGIESLLSPLRKVHFPVATLALMLSLALRFVPTLMDEAEKIMNAQRARGVDFGTGGLKQQVKTIVPILIPLFVNAFNRAVDISTAMEARGYRDGENRTKFRELKWHRQDTLSLIIYVVFSVVVIGLRALQL</sequence>
<comment type="subunit">
    <text evidence="9">Forms a stable energy-coupling factor (ECF) transporter complex composed of 2 membrane-embedded substrate-binding proteins (S component), 2 ATP-binding proteins (A component) and 2 transmembrane proteins (T component).</text>
</comment>
<evidence type="ECO:0000256" key="6">
    <source>
        <dbReference type="ARBA" id="ARBA00022692"/>
    </source>
</evidence>
<evidence type="ECO:0000256" key="7">
    <source>
        <dbReference type="ARBA" id="ARBA00022989"/>
    </source>
</evidence>
<feature type="transmembrane region" description="Helical" evidence="9">
    <location>
        <begin position="73"/>
        <end position="94"/>
    </location>
</feature>
<dbReference type="RefSeq" id="WP_054762838.1">
    <property type="nucleotide sequence ID" value="NZ_AYYR01000118.1"/>
</dbReference>
<evidence type="ECO:0000256" key="5">
    <source>
        <dbReference type="ARBA" id="ARBA00022475"/>
    </source>
</evidence>
<feature type="transmembrane region" description="Helical" evidence="9">
    <location>
        <begin position="21"/>
        <end position="38"/>
    </location>
</feature>
<dbReference type="HAMAP" id="MF_01461">
    <property type="entry name" value="EcfT"/>
    <property type="match status" value="1"/>
</dbReference>
<dbReference type="AlphaFoldDB" id="A0A0R2B451"/>
<accession>A0A0R2B451</accession>
<keyword evidence="8 9" id="KW-0472">Membrane</keyword>
<dbReference type="InterPro" id="IPR024919">
    <property type="entry name" value="EcfT"/>
</dbReference>
<evidence type="ECO:0000256" key="8">
    <source>
        <dbReference type="ARBA" id="ARBA00023136"/>
    </source>
</evidence>
<dbReference type="PANTHER" id="PTHR33514:SF13">
    <property type="entry name" value="PROTEIN ABCI12, CHLOROPLASTIC"/>
    <property type="match status" value="1"/>
</dbReference>
<feature type="transmembrane region" description="Helical" evidence="9">
    <location>
        <begin position="149"/>
        <end position="167"/>
    </location>
</feature>
<dbReference type="PANTHER" id="PTHR33514">
    <property type="entry name" value="PROTEIN ABCI12, CHLOROPLASTIC"/>
    <property type="match status" value="1"/>
</dbReference>
<dbReference type="PATRIC" id="fig|1423733.4.peg.1120"/>
<evidence type="ECO:0000256" key="2">
    <source>
        <dbReference type="ARBA" id="ARBA00005660"/>
    </source>
</evidence>
<dbReference type="EMBL" id="AYYR01000118">
    <property type="protein sequence ID" value="KRM73781.1"/>
    <property type="molecule type" value="Genomic_DNA"/>
</dbReference>
<dbReference type="Proteomes" id="UP000051845">
    <property type="component" value="Unassembled WGS sequence"/>
</dbReference>
<feature type="transmembrane region" description="Helical" evidence="9">
    <location>
        <begin position="246"/>
        <end position="265"/>
    </location>
</feature>
<comment type="function">
    <text evidence="9">Transmembrane (T) component of an energy-coupling factor (ECF) ABC-transporter complex. Unlike classic ABC transporters this ECF transporter provides the energy necessary to transport a number of different substrates.</text>
</comment>
<comment type="caution">
    <text evidence="10">The sequence shown here is derived from an EMBL/GenBank/DDBJ whole genome shotgun (WGS) entry which is preliminary data.</text>
</comment>
<evidence type="ECO:0000313" key="11">
    <source>
        <dbReference type="Proteomes" id="UP000051845"/>
    </source>
</evidence>
<dbReference type="CDD" id="cd16914">
    <property type="entry name" value="EcfT"/>
    <property type="match status" value="1"/>
</dbReference>
<comment type="subcellular location">
    <subcellularLocation>
        <location evidence="1 9">Cell membrane</location>
        <topology evidence="1 9">Multi-pass membrane protein</topology>
    </subcellularLocation>
</comment>
<evidence type="ECO:0000256" key="3">
    <source>
        <dbReference type="ARBA" id="ARBA00014042"/>
    </source>
</evidence>
<evidence type="ECO:0000256" key="4">
    <source>
        <dbReference type="ARBA" id="ARBA00022448"/>
    </source>
</evidence>
<keyword evidence="4 9" id="KW-0813">Transport</keyword>
<dbReference type="STRING" id="33960.TY91_16215"/>
<keyword evidence="6 9" id="KW-0812">Transmembrane</keyword>
<evidence type="ECO:0000256" key="1">
    <source>
        <dbReference type="ARBA" id="ARBA00004651"/>
    </source>
</evidence>
<name>A0A0R2B451_SECCO</name>
<keyword evidence="7 9" id="KW-1133">Transmembrane helix</keyword>
<keyword evidence="5 9" id="KW-1003">Cell membrane</keyword>
<evidence type="ECO:0000256" key="9">
    <source>
        <dbReference type="HAMAP-Rule" id="MF_01461"/>
    </source>
</evidence>
<reference evidence="10 11" key="1">
    <citation type="journal article" date="2015" name="Genome Announc.">
        <title>Expanding the biotechnology potential of lactobacilli through comparative genomics of 213 strains and associated genera.</title>
        <authorList>
            <person name="Sun Z."/>
            <person name="Harris H.M."/>
            <person name="McCann A."/>
            <person name="Guo C."/>
            <person name="Argimon S."/>
            <person name="Zhang W."/>
            <person name="Yang X."/>
            <person name="Jeffery I.B."/>
            <person name="Cooney J.C."/>
            <person name="Kagawa T.F."/>
            <person name="Liu W."/>
            <person name="Song Y."/>
            <person name="Salvetti E."/>
            <person name="Wrobel A."/>
            <person name="Rasinkangas P."/>
            <person name="Parkhill J."/>
            <person name="Rea M.C."/>
            <person name="O'Sullivan O."/>
            <person name="Ritari J."/>
            <person name="Douillard F.P."/>
            <person name="Paul Ross R."/>
            <person name="Yang R."/>
            <person name="Briner A.E."/>
            <person name="Felis G.E."/>
            <person name="de Vos W.M."/>
            <person name="Barrangou R."/>
            <person name="Klaenhammer T.R."/>
            <person name="Caufield P.W."/>
            <person name="Cui Y."/>
            <person name="Zhang H."/>
            <person name="O'Toole P.W."/>
        </authorList>
    </citation>
    <scope>NUCLEOTIDE SEQUENCE [LARGE SCALE GENOMIC DNA]</scope>
    <source>
        <strain evidence="10 11">DSM 20515</strain>
    </source>
</reference>
<organism evidence="10 11">
    <name type="scientific">Secundilactobacillus collinoides DSM 20515 = JCM 1123</name>
    <dbReference type="NCBI Taxonomy" id="1423733"/>
    <lineage>
        <taxon>Bacteria</taxon>
        <taxon>Bacillati</taxon>
        <taxon>Bacillota</taxon>
        <taxon>Bacilli</taxon>
        <taxon>Lactobacillales</taxon>
        <taxon>Lactobacillaceae</taxon>
        <taxon>Secundilactobacillus</taxon>
    </lineage>
</organism>
<dbReference type="GO" id="GO:0022857">
    <property type="term" value="F:transmembrane transporter activity"/>
    <property type="evidence" value="ECO:0007669"/>
    <property type="project" value="UniProtKB-UniRule"/>
</dbReference>
<feature type="transmembrane region" description="Helical" evidence="9">
    <location>
        <begin position="106"/>
        <end position="128"/>
    </location>
</feature>
<evidence type="ECO:0000313" key="10">
    <source>
        <dbReference type="EMBL" id="KRM73781.1"/>
    </source>
</evidence>
<proteinExistence type="inferred from homology"/>
<dbReference type="InterPro" id="IPR003339">
    <property type="entry name" value="ABC/ECF_trnsptr_transmembrane"/>
</dbReference>